<sequence length="1333" mass="147586">MDHAQHDSVDTQHLSSHDSIDLQPSPSIQNSKPISDSTSSDHQQPRDGDHPLNSTKTNSPIRPSKRKFIEPDDHHHHFNHLNPHHHLNQLNHHYKHHHLNQLNHHSLSLNSSHPSSSISNMATTISSNNNSQTNPTTPTNMIPTTPTISTTTTTTTTTKTTDTSPQSNSVKTSSTLDNPTSLNSTMTTTNSSIAAVISSAPFTTVLDIPTSTFDITTTTTTTTTPTNILNVNNVTPTPLTIGSDACQVARMAQSDLPIRTTINNVKPCLISRSVVNHHSLQAFSASPNGSHFNSSHSNSSSSSINSINPIGINLPTPTPISCLPSSSSLHNCLSFSCSKSSTHPYRHRFNNILRSRIKSSPISPSSPFAAPLVHHQSPSYSETPTKKLKNSLDFQHSQSNLSTSSIMPRIPRLSCSFSTSSSPISTPNSYHNHESLSLKSFNRANSLPPVSPIKRRKDDDVAAKSSTKAGLRATGLGPKISRGIRTRSDLRKTLTHNPIQIHQPATLPIPSSPFLSSNLLPSSQSSSLTSISSQPTCNLNTPTTYRTRSADEFTLPNPAPIYVQLIARHALDLPRVNPIGSGIINLPPSKLGAYGRSSKRNLPNCDSLSSARLATTPEIHLPSWTPPITRSSMAELEFIEVLKNAQLRHDIVFDDVLRFRPNLDGDRGERKRLIADRYWLAIGQELEKNCRCTAFLHRSPDRYHHDSSSFELRKILPCVCSGGLTYEGKIKKIGTIPLNKIPSRIPGLVEELRNILLSLVAPRSPALCQNNNISSTTSSTSAHELINSTFDPNQICQQLECRTLDLPDLANFLGLVLKGHCAPMRDSIVEGMISLISGTKDQFVLEPDAPNAAHDSLQKCSYSGLAGGLRMSFELLELMKLDIANHQLRTLRPILLETALEFEIRYFREQLAKRPNIDRTRRWFQDSLNRVLGSNHQPKIGDLSIEKVEQIVKDGLLELVFNAGLSLNQNSWLVSSILSVKPSSSSNNLSTQTSSPIGSSRFSRQIWSPAPSPNQIPETLLMDTIRLQNLHSDMTDLTIAYMLIMLFKQLVGHSNLRQGDVETIKAEIWVFMSESVMKMKHPERKALPGIGLKKIQVHTWRAALGDILLHLAARIETIRQREKSGQERNLTPSNELISKMMSWMNSHLRTSSALFQLAQKRLRQTFELVLSYDLIELRQALNPEPISQETNDSDRRLHGIPTLLRTGRATLLDCDDLPLSISSSINSGNRHRKTAQVAAAMVAKLPRATKQRKQANNQIEIDTKSVENYHEIHPLQIDNHVNLLKQTGLKVTEAMNKNGLIELEAEIKIVGHRMSKLLNYHLKGYGGLYAHLP</sequence>
<feature type="compositionally biased region" description="Polar residues" evidence="2">
    <location>
        <begin position="22"/>
        <end position="42"/>
    </location>
</feature>
<feature type="compositionally biased region" description="Low complexity" evidence="2">
    <location>
        <begin position="106"/>
        <end position="165"/>
    </location>
</feature>
<dbReference type="GO" id="GO:0010737">
    <property type="term" value="P:protein kinase A signaling"/>
    <property type="evidence" value="ECO:0007669"/>
    <property type="project" value="TreeGrafter"/>
</dbReference>
<feature type="region of interest" description="Disordered" evidence="2">
    <location>
        <begin position="981"/>
        <end position="1000"/>
    </location>
</feature>
<comment type="caution">
    <text evidence="3">The sequence shown here is derived from an EMBL/GenBank/DDBJ whole genome shotgun (WGS) entry which is preliminary data.</text>
</comment>
<evidence type="ECO:0000313" key="4">
    <source>
        <dbReference type="Proteomes" id="UP000765509"/>
    </source>
</evidence>
<dbReference type="EMBL" id="AVOT02017844">
    <property type="protein sequence ID" value="MBW0504284.1"/>
    <property type="molecule type" value="Genomic_DNA"/>
</dbReference>
<organism evidence="3 4">
    <name type="scientific">Austropuccinia psidii MF-1</name>
    <dbReference type="NCBI Taxonomy" id="1389203"/>
    <lineage>
        <taxon>Eukaryota</taxon>
        <taxon>Fungi</taxon>
        <taxon>Dikarya</taxon>
        <taxon>Basidiomycota</taxon>
        <taxon>Pucciniomycotina</taxon>
        <taxon>Pucciniomycetes</taxon>
        <taxon>Pucciniales</taxon>
        <taxon>Sphaerophragmiaceae</taxon>
        <taxon>Austropuccinia</taxon>
    </lineage>
</organism>
<feature type="compositionally biased region" description="Polar residues" evidence="2">
    <location>
        <begin position="52"/>
        <end position="61"/>
    </location>
</feature>
<feature type="region of interest" description="Disordered" evidence="2">
    <location>
        <begin position="106"/>
        <end position="184"/>
    </location>
</feature>
<accession>A0A9Q3DJG0</accession>
<gene>
    <name evidence="3" type="ORF">O181_043999</name>
</gene>
<dbReference type="OrthoDB" id="276323at2759"/>
<dbReference type="PANTHER" id="PTHR12832:SF11">
    <property type="entry name" value="LD23868P"/>
    <property type="match status" value="1"/>
</dbReference>
<feature type="compositionally biased region" description="Low complexity" evidence="2">
    <location>
        <begin position="981"/>
        <end position="996"/>
    </location>
</feature>
<dbReference type="Proteomes" id="UP000765509">
    <property type="component" value="Unassembled WGS sequence"/>
</dbReference>
<dbReference type="InterPro" id="IPR008862">
    <property type="entry name" value="Tcp11"/>
</dbReference>
<protein>
    <submittedName>
        <fullName evidence="3">Uncharacterized protein</fullName>
    </submittedName>
</protein>
<proteinExistence type="inferred from homology"/>
<feature type="compositionally biased region" description="Basic and acidic residues" evidence="2">
    <location>
        <begin position="1"/>
        <end position="20"/>
    </location>
</feature>
<feature type="compositionally biased region" description="Polar residues" evidence="2">
    <location>
        <begin position="166"/>
        <end position="177"/>
    </location>
</feature>
<dbReference type="Pfam" id="PF05794">
    <property type="entry name" value="Tcp11"/>
    <property type="match status" value="1"/>
</dbReference>
<comment type="similarity">
    <text evidence="1">Belongs to the TCP11 family.</text>
</comment>
<evidence type="ECO:0000256" key="2">
    <source>
        <dbReference type="SAM" id="MobiDB-lite"/>
    </source>
</evidence>
<evidence type="ECO:0000256" key="1">
    <source>
        <dbReference type="ARBA" id="ARBA00010954"/>
    </source>
</evidence>
<feature type="region of interest" description="Disordered" evidence="2">
    <location>
        <begin position="441"/>
        <end position="481"/>
    </location>
</feature>
<name>A0A9Q3DJG0_9BASI</name>
<keyword evidence="4" id="KW-1185">Reference proteome</keyword>
<dbReference type="PANTHER" id="PTHR12832">
    <property type="entry name" value="TESTIS-SPECIFIC PROTEIN PBS13 T-COMPLEX 11"/>
    <property type="match status" value="1"/>
</dbReference>
<reference evidence="3" key="1">
    <citation type="submission" date="2021-03" db="EMBL/GenBank/DDBJ databases">
        <title>Draft genome sequence of rust myrtle Austropuccinia psidii MF-1, a brazilian biotype.</title>
        <authorList>
            <person name="Quecine M.C."/>
            <person name="Pachon D.M.R."/>
            <person name="Bonatelli M.L."/>
            <person name="Correr F.H."/>
            <person name="Franceschini L.M."/>
            <person name="Leite T.F."/>
            <person name="Margarido G.R.A."/>
            <person name="Almeida C.A."/>
            <person name="Ferrarezi J.A."/>
            <person name="Labate C.A."/>
        </authorList>
    </citation>
    <scope>NUCLEOTIDE SEQUENCE</scope>
    <source>
        <strain evidence="3">MF-1</strain>
    </source>
</reference>
<feature type="region of interest" description="Disordered" evidence="2">
    <location>
        <begin position="1"/>
        <end position="84"/>
    </location>
</feature>
<evidence type="ECO:0000313" key="3">
    <source>
        <dbReference type="EMBL" id="MBW0504284.1"/>
    </source>
</evidence>